<gene>
    <name evidence="2" type="ORF">ACFQ07_30925</name>
</gene>
<name>A0ABW3CQ49_9ACTN</name>
<feature type="transmembrane region" description="Helical" evidence="1">
    <location>
        <begin position="6"/>
        <end position="24"/>
    </location>
</feature>
<evidence type="ECO:0000313" key="3">
    <source>
        <dbReference type="Proteomes" id="UP001597083"/>
    </source>
</evidence>
<evidence type="ECO:0000256" key="1">
    <source>
        <dbReference type="SAM" id="Phobius"/>
    </source>
</evidence>
<keyword evidence="3" id="KW-1185">Reference proteome</keyword>
<evidence type="ECO:0000313" key="2">
    <source>
        <dbReference type="EMBL" id="MFD0856686.1"/>
    </source>
</evidence>
<reference evidence="3" key="1">
    <citation type="journal article" date="2019" name="Int. J. Syst. Evol. Microbiol.">
        <title>The Global Catalogue of Microorganisms (GCM) 10K type strain sequencing project: providing services to taxonomists for standard genome sequencing and annotation.</title>
        <authorList>
            <consortium name="The Broad Institute Genomics Platform"/>
            <consortium name="The Broad Institute Genome Sequencing Center for Infectious Disease"/>
            <person name="Wu L."/>
            <person name="Ma J."/>
        </authorList>
    </citation>
    <scope>NUCLEOTIDE SEQUENCE [LARGE SCALE GENOMIC DNA]</scope>
    <source>
        <strain evidence="3">JCM 31696</strain>
    </source>
</reference>
<protein>
    <submittedName>
        <fullName evidence="2">YeeE/YedE family protein</fullName>
    </submittedName>
</protein>
<feature type="non-terminal residue" evidence="2">
    <location>
        <position position="1"/>
    </location>
</feature>
<keyword evidence="1" id="KW-0812">Transmembrane</keyword>
<sequence>GIASGSLHGWLWGAVAIAGTYVGLRARTLFGLSNPTPRDSVC</sequence>
<dbReference type="Proteomes" id="UP001597083">
    <property type="component" value="Unassembled WGS sequence"/>
</dbReference>
<proteinExistence type="predicted"/>
<keyword evidence="1" id="KW-0472">Membrane</keyword>
<dbReference type="EMBL" id="JBHTIR010004222">
    <property type="protein sequence ID" value="MFD0856686.1"/>
    <property type="molecule type" value="Genomic_DNA"/>
</dbReference>
<keyword evidence="1" id="KW-1133">Transmembrane helix</keyword>
<organism evidence="2 3">
    <name type="scientific">Actinomadura adrarensis</name>
    <dbReference type="NCBI Taxonomy" id="1819600"/>
    <lineage>
        <taxon>Bacteria</taxon>
        <taxon>Bacillati</taxon>
        <taxon>Actinomycetota</taxon>
        <taxon>Actinomycetes</taxon>
        <taxon>Streptosporangiales</taxon>
        <taxon>Thermomonosporaceae</taxon>
        <taxon>Actinomadura</taxon>
    </lineage>
</organism>
<accession>A0ABW3CQ49</accession>
<comment type="caution">
    <text evidence="2">The sequence shown here is derived from an EMBL/GenBank/DDBJ whole genome shotgun (WGS) entry which is preliminary data.</text>
</comment>